<reference evidence="3" key="1">
    <citation type="journal article" date="2010" name="Nat. Biotechnol.">
        <title>Draft genome sequence of the oilseed species Ricinus communis.</title>
        <authorList>
            <person name="Chan A.P."/>
            <person name="Crabtree J."/>
            <person name="Zhao Q."/>
            <person name="Lorenzi H."/>
            <person name="Orvis J."/>
            <person name="Puiu D."/>
            <person name="Melake-Berhan A."/>
            <person name="Jones K.M."/>
            <person name="Redman J."/>
            <person name="Chen G."/>
            <person name="Cahoon E.B."/>
            <person name="Gedil M."/>
            <person name="Stanke M."/>
            <person name="Haas B.J."/>
            <person name="Wortman J.R."/>
            <person name="Fraser-Liggett C.M."/>
            <person name="Ravel J."/>
            <person name="Rabinowicz P.D."/>
        </authorList>
    </citation>
    <scope>NUCLEOTIDE SEQUENCE [LARGE SCALE GENOMIC DNA]</scope>
    <source>
        <strain evidence="3">cv. Hale</strain>
    </source>
</reference>
<protein>
    <submittedName>
        <fullName evidence="2">Uncharacterized protein</fullName>
    </submittedName>
</protein>
<feature type="region of interest" description="Disordered" evidence="1">
    <location>
        <begin position="1"/>
        <end position="30"/>
    </location>
</feature>
<evidence type="ECO:0000313" key="3">
    <source>
        <dbReference type="Proteomes" id="UP000008311"/>
    </source>
</evidence>
<keyword evidence="3" id="KW-1185">Reference proteome</keyword>
<dbReference type="EMBL" id="EQ973935">
    <property type="protein sequence ID" value="EEF38077.1"/>
    <property type="molecule type" value="Genomic_DNA"/>
</dbReference>
<gene>
    <name evidence="2" type="ORF">RCOM_0961870</name>
</gene>
<accession>B9SEB8</accession>
<name>B9SEB8_RICCO</name>
<dbReference type="AlphaFoldDB" id="B9SEB8"/>
<sequence length="423" mass="47623">MDKEEDNDKLQKQKKSKTEALPLNDASSEALFKMTHEDHKENIKNPDEALNDCSVGTVIASGSKEQVNFEKLKALLDAPVNCSIRQLHDKINRFSSEESMAIQGPEFKIQALLHDGDQDYKDFKNADQGESKKISFLDCLKEFDESDDVGYETLKALKTRAVNHGKDIFYMIIVLMFLKSKTDGLMAKFQVFGDALKWVFQGENTVVVKRLLHLLQIADPIMSHKKEDESKKQKAVLILGEEEAEGLFGGTIDQELEHDFTDNPILELLKVIFRLELFWTGDSKMPSVEEAIPKLEADMEKCEEASGRIELELKALLDPPVRISSNTKQLHDRISIFRSVKSKGIHGLEHKVHSLLHDGDEGESKKISFLEGFDISDGVGYATVESLKTRAINHGKCLFHIAINLMLIFINSKTDGMMAKSQG</sequence>
<organism evidence="2 3">
    <name type="scientific">Ricinus communis</name>
    <name type="common">Castor bean</name>
    <dbReference type="NCBI Taxonomy" id="3988"/>
    <lineage>
        <taxon>Eukaryota</taxon>
        <taxon>Viridiplantae</taxon>
        <taxon>Streptophyta</taxon>
        <taxon>Embryophyta</taxon>
        <taxon>Tracheophyta</taxon>
        <taxon>Spermatophyta</taxon>
        <taxon>Magnoliopsida</taxon>
        <taxon>eudicotyledons</taxon>
        <taxon>Gunneridae</taxon>
        <taxon>Pentapetalae</taxon>
        <taxon>rosids</taxon>
        <taxon>fabids</taxon>
        <taxon>Malpighiales</taxon>
        <taxon>Euphorbiaceae</taxon>
        <taxon>Acalyphoideae</taxon>
        <taxon>Acalypheae</taxon>
        <taxon>Ricinus</taxon>
    </lineage>
</organism>
<dbReference type="InParanoid" id="B9SEB8"/>
<evidence type="ECO:0000313" key="2">
    <source>
        <dbReference type="EMBL" id="EEF38077.1"/>
    </source>
</evidence>
<dbReference type="Proteomes" id="UP000008311">
    <property type="component" value="Unassembled WGS sequence"/>
</dbReference>
<proteinExistence type="predicted"/>
<feature type="compositionally biased region" description="Basic and acidic residues" evidence="1">
    <location>
        <begin position="1"/>
        <end position="11"/>
    </location>
</feature>
<evidence type="ECO:0000256" key="1">
    <source>
        <dbReference type="SAM" id="MobiDB-lite"/>
    </source>
</evidence>